<dbReference type="EMBL" id="GBRH01226477">
    <property type="protein sequence ID" value="JAD71418.1"/>
    <property type="molecule type" value="Transcribed_RNA"/>
</dbReference>
<organism evidence="1">
    <name type="scientific">Arundo donax</name>
    <name type="common">Giant reed</name>
    <name type="synonym">Donax arundinaceus</name>
    <dbReference type="NCBI Taxonomy" id="35708"/>
    <lineage>
        <taxon>Eukaryota</taxon>
        <taxon>Viridiplantae</taxon>
        <taxon>Streptophyta</taxon>
        <taxon>Embryophyta</taxon>
        <taxon>Tracheophyta</taxon>
        <taxon>Spermatophyta</taxon>
        <taxon>Magnoliopsida</taxon>
        <taxon>Liliopsida</taxon>
        <taxon>Poales</taxon>
        <taxon>Poaceae</taxon>
        <taxon>PACMAD clade</taxon>
        <taxon>Arundinoideae</taxon>
        <taxon>Arundineae</taxon>
        <taxon>Arundo</taxon>
    </lineage>
</organism>
<accession>A0A0A9CAD4</accession>
<protein>
    <submittedName>
        <fullName evidence="1">Uncharacterized protein</fullName>
    </submittedName>
</protein>
<proteinExistence type="predicted"/>
<reference evidence="1" key="1">
    <citation type="submission" date="2014-09" db="EMBL/GenBank/DDBJ databases">
        <authorList>
            <person name="Magalhaes I.L.F."/>
            <person name="Oliveira U."/>
            <person name="Santos F.R."/>
            <person name="Vidigal T.H.D.A."/>
            <person name="Brescovit A.D."/>
            <person name="Santos A.J."/>
        </authorList>
    </citation>
    <scope>NUCLEOTIDE SEQUENCE</scope>
    <source>
        <tissue evidence="1">Shoot tissue taken approximately 20 cm above the soil surface</tissue>
    </source>
</reference>
<sequence length="43" mass="5278">MLHIFFCYICCQASQQNSWMINKRLDRANFALMYNRVFVILKF</sequence>
<dbReference type="AlphaFoldDB" id="A0A0A9CAD4"/>
<name>A0A0A9CAD4_ARUDO</name>
<reference evidence="1" key="2">
    <citation type="journal article" date="2015" name="Data Brief">
        <title>Shoot transcriptome of the giant reed, Arundo donax.</title>
        <authorList>
            <person name="Barrero R.A."/>
            <person name="Guerrero F.D."/>
            <person name="Moolhuijzen P."/>
            <person name="Goolsby J.A."/>
            <person name="Tidwell J."/>
            <person name="Bellgard S.E."/>
            <person name="Bellgard M.I."/>
        </authorList>
    </citation>
    <scope>NUCLEOTIDE SEQUENCE</scope>
    <source>
        <tissue evidence="1">Shoot tissue taken approximately 20 cm above the soil surface</tissue>
    </source>
</reference>
<evidence type="ECO:0000313" key="1">
    <source>
        <dbReference type="EMBL" id="JAD71418.1"/>
    </source>
</evidence>